<comment type="caution">
    <text evidence="2">The sequence shown here is derived from an EMBL/GenBank/DDBJ whole genome shotgun (WGS) entry which is preliminary data.</text>
</comment>
<proteinExistence type="predicted"/>
<evidence type="ECO:0000313" key="3">
    <source>
        <dbReference type="Proteomes" id="UP001359485"/>
    </source>
</evidence>
<dbReference type="Proteomes" id="UP001359485">
    <property type="component" value="Unassembled WGS sequence"/>
</dbReference>
<evidence type="ECO:0000313" key="2">
    <source>
        <dbReference type="EMBL" id="KAK6635886.1"/>
    </source>
</evidence>
<name>A0ABR1B9K7_POLSC</name>
<dbReference type="EMBL" id="JAWJWF010000003">
    <property type="protein sequence ID" value="KAK6635886.1"/>
    <property type="molecule type" value="Genomic_DNA"/>
</dbReference>
<sequence length="115" mass="13069">MLSRCGERQRHTQRERERERERERNEQRVVPGGLGPARGGNRIETRVFCPQDRSSAIKRKGNSVHVPGSGTKLPSASLIVIMTNRVKRGVLRPGEMETEEEEEEEEEETSTVGGW</sequence>
<reference evidence="2 3" key="1">
    <citation type="submission" date="2023-09" db="EMBL/GenBank/DDBJ databases">
        <title>Genomes of two closely related lineages of the louse Polyplax serrata with different host specificities.</title>
        <authorList>
            <person name="Martinu J."/>
            <person name="Tarabai H."/>
            <person name="Stefka J."/>
            <person name="Hypsa V."/>
        </authorList>
    </citation>
    <scope>NUCLEOTIDE SEQUENCE [LARGE SCALE GENOMIC DNA]</scope>
    <source>
        <strain evidence="2">98ZLc_SE</strain>
    </source>
</reference>
<evidence type="ECO:0000256" key="1">
    <source>
        <dbReference type="SAM" id="MobiDB-lite"/>
    </source>
</evidence>
<feature type="region of interest" description="Disordered" evidence="1">
    <location>
        <begin position="1"/>
        <end position="72"/>
    </location>
</feature>
<gene>
    <name evidence="2" type="ORF">RUM44_001140</name>
</gene>
<keyword evidence="3" id="KW-1185">Reference proteome</keyword>
<feature type="compositionally biased region" description="Basic and acidic residues" evidence="1">
    <location>
        <begin position="1"/>
        <end position="27"/>
    </location>
</feature>
<feature type="compositionally biased region" description="Acidic residues" evidence="1">
    <location>
        <begin position="96"/>
        <end position="109"/>
    </location>
</feature>
<organism evidence="2 3">
    <name type="scientific">Polyplax serrata</name>
    <name type="common">Common mouse louse</name>
    <dbReference type="NCBI Taxonomy" id="468196"/>
    <lineage>
        <taxon>Eukaryota</taxon>
        <taxon>Metazoa</taxon>
        <taxon>Ecdysozoa</taxon>
        <taxon>Arthropoda</taxon>
        <taxon>Hexapoda</taxon>
        <taxon>Insecta</taxon>
        <taxon>Pterygota</taxon>
        <taxon>Neoptera</taxon>
        <taxon>Paraneoptera</taxon>
        <taxon>Psocodea</taxon>
        <taxon>Troctomorpha</taxon>
        <taxon>Phthiraptera</taxon>
        <taxon>Anoplura</taxon>
        <taxon>Polyplacidae</taxon>
        <taxon>Polyplax</taxon>
    </lineage>
</organism>
<accession>A0ABR1B9K7</accession>
<feature type="region of interest" description="Disordered" evidence="1">
    <location>
        <begin position="90"/>
        <end position="115"/>
    </location>
</feature>
<protein>
    <submittedName>
        <fullName evidence="2">Uncharacterized protein</fullName>
    </submittedName>
</protein>